<evidence type="ECO:0000256" key="8">
    <source>
        <dbReference type="ARBA" id="ARBA00022989"/>
    </source>
</evidence>
<dbReference type="PANTHER" id="PTHR24305:SF166">
    <property type="entry name" value="CYTOCHROME P450 12A4, MITOCHONDRIAL-RELATED"/>
    <property type="match status" value="1"/>
</dbReference>
<sequence>MLHSLSQVWPAEWRPDPSNVVATIAAMGLLWILVEIIKFDSRDEEVANIRGPLASSWLYGSLVELLLSERYGEHEFRWQSQFGNVYCVAGCLGQKRLVISDHISLRYILNDPQLFARSTLVRRVSPDRDPIWPRPEGQKGRETFGLTLTLTHSDHAAGVFYIYIIDKDHRRIRNVFNNAFSLASIRRILPIFQECSHKLVQKVEELRSPAESTDSDANTRSTNEVDIYQLLQNATLDTVGAGGLGYDFNAIESPSHEIAQSHHNVLSIASGRSRAMLIADRLVAFLPDIVFKAALFIPSNESRILRNFKTLADKFSKILVRDKEAAFRMGQEKGCDVLSVVVDTNCRMDANAKLSESEVCHQVPALLVAGQDTAGNTLSWALYELSKHSHWQDKIRAELSDVWERTGGKLSYSELESLPNTNAFLKETIRLYPGVPLSERQATQDTVIPLSKPIVTTEGKSIEEIAVRKGQFIYIATAAYNRNEDIWGPDAYEFKPERWFDEGHIKDKVKSLGALGPYANLLSFLGGPYACIGLLELQVFFTDLVRHFEFSLPEESDVKPILATTLLPSGHKDTKLLLKINPIS</sequence>
<dbReference type="AlphaFoldDB" id="A0A8H5H086"/>
<evidence type="ECO:0008006" key="15">
    <source>
        <dbReference type="Google" id="ProtNLM"/>
    </source>
</evidence>
<evidence type="ECO:0000256" key="4">
    <source>
        <dbReference type="ARBA" id="ARBA00010617"/>
    </source>
</evidence>
<organism evidence="13 14">
    <name type="scientific">Tetrapyrgos nigripes</name>
    <dbReference type="NCBI Taxonomy" id="182062"/>
    <lineage>
        <taxon>Eukaryota</taxon>
        <taxon>Fungi</taxon>
        <taxon>Dikarya</taxon>
        <taxon>Basidiomycota</taxon>
        <taxon>Agaricomycotina</taxon>
        <taxon>Agaricomycetes</taxon>
        <taxon>Agaricomycetidae</taxon>
        <taxon>Agaricales</taxon>
        <taxon>Marasmiineae</taxon>
        <taxon>Marasmiaceae</taxon>
        <taxon>Tetrapyrgos</taxon>
    </lineage>
</organism>
<keyword evidence="12" id="KW-0472">Membrane</keyword>
<dbReference type="SUPFAM" id="SSF48264">
    <property type="entry name" value="Cytochrome P450"/>
    <property type="match status" value="1"/>
</dbReference>
<comment type="caution">
    <text evidence="13">The sequence shown here is derived from an EMBL/GenBank/DDBJ whole genome shotgun (WGS) entry which is preliminary data.</text>
</comment>
<keyword evidence="9" id="KW-0560">Oxidoreductase</keyword>
<dbReference type="PRINTS" id="PR00385">
    <property type="entry name" value="P450"/>
</dbReference>
<dbReference type="Proteomes" id="UP000559256">
    <property type="component" value="Unassembled WGS sequence"/>
</dbReference>
<evidence type="ECO:0000256" key="6">
    <source>
        <dbReference type="ARBA" id="ARBA00022692"/>
    </source>
</evidence>
<name>A0A8H5H086_9AGAR</name>
<evidence type="ECO:0000256" key="7">
    <source>
        <dbReference type="ARBA" id="ARBA00022723"/>
    </source>
</evidence>
<keyword evidence="11" id="KW-0503">Monooxygenase</keyword>
<keyword evidence="10" id="KW-0408">Iron</keyword>
<dbReference type="OrthoDB" id="1470350at2759"/>
<gene>
    <name evidence="13" type="ORF">D9758_004663</name>
</gene>
<proteinExistence type="inferred from homology"/>
<keyword evidence="7" id="KW-0479">Metal-binding</keyword>
<dbReference type="GO" id="GO:0020037">
    <property type="term" value="F:heme binding"/>
    <property type="evidence" value="ECO:0007669"/>
    <property type="project" value="InterPro"/>
</dbReference>
<evidence type="ECO:0000256" key="5">
    <source>
        <dbReference type="ARBA" id="ARBA00022617"/>
    </source>
</evidence>
<evidence type="ECO:0000256" key="12">
    <source>
        <dbReference type="ARBA" id="ARBA00023136"/>
    </source>
</evidence>
<comment type="cofactor">
    <cofactor evidence="1">
        <name>heme</name>
        <dbReference type="ChEBI" id="CHEBI:30413"/>
    </cofactor>
</comment>
<accession>A0A8H5H086</accession>
<comment type="subcellular location">
    <subcellularLocation>
        <location evidence="2">Membrane</location>
    </subcellularLocation>
</comment>
<reference evidence="13 14" key="1">
    <citation type="journal article" date="2020" name="ISME J.">
        <title>Uncovering the hidden diversity of litter-decomposition mechanisms in mushroom-forming fungi.</title>
        <authorList>
            <person name="Floudas D."/>
            <person name="Bentzer J."/>
            <person name="Ahren D."/>
            <person name="Johansson T."/>
            <person name="Persson P."/>
            <person name="Tunlid A."/>
        </authorList>
    </citation>
    <scope>NUCLEOTIDE SEQUENCE [LARGE SCALE GENOMIC DNA]</scope>
    <source>
        <strain evidence="13 14">CBS 291.85</strain>
    </source>
</reference>
<dbReference type="GO" id="GO:0005506">
    <property type="term" value="F:iron ion binding"/>
    <property type="evidence" value="ECO:0007669"/>
    <property type="project" value="InterPro"/>
</dbReference>
<dbReference type="InterPro" id="IPR036396">
    <property type="entry name" value="Cyt_P450_sf"/>
</dbReference>
<evidence type="ECO:0000313" key="13">
    <source>
        <dbReference type="EMBL" id="KAF5374222.1"/>
    </source>
</evidence>
<dbReference type="InterPro" id="IPR001128">
    <property type="entry name" value="Cyt_P450"/>
</dbReference>
<protein>
    <recommendedName>
        <fullName evidence="15">Cytochrome P450</fullName>
    </recommendedName>
</protein>
<comment type="similarity">
    <text evidence="4">Belongs to the cytochrome P450 family.</text>
</comment>
<dbReference type="GO" id="GO:0016705">
    <property type="term" value="F:oxidoreductase activity, acting on paired donors, with incorporation or reduction of molecular oxygen"/>
    <property type="evidence" value="ECO:0007669"/>
    <property type="project" value="InterPro"/>
</dbReference>
<evidence type="ECO:0000256" key="11">
    <source>
        <dbReference type="ARBA" id="ARBA00023033"/>
    </source>
</evidence>
<evidence type="ECO:0000256" key="2">
    <source>
        <dbReference type="ARBA" id="ARBA00004370"/>
    </source>
</evidence>
<dbReference type="PANTHER" id="PTHR24305">
    <property type="entry name" value="CYTOCHROME P450"/>
    <property type="match status" value="1"/>
</dbReference>
<dbReference type="EMBL" id="JAACJM010000002">
    <property type="protein sequence ID" value="KAF5374222.1"/>
    <property type="molecule type" value="Genomic_DNA"/>
</dbReference>
<evidence type="ECO:0000256" key="1">
    <source>
        <dbReference type="ARBA" id="ARBA00001971"/>
    </source>
</evidence>
<keyword evidence="6" id="KW-0812">Transmembrane</keyword>
<evidence type="ECO:0000256" key="3">
    <source>
        <dbReference type="ARBA" id="ARBA00004721"/>
    </source>
</evidence>
<evidence type="ECO:0000256" key="9">
    <source>
        <dbReference type="ARBA" id="ARBA00023002"/>
    </source>
</evidence>
<evidence type="ECO:0000256" key="10">
    <source>
        <dbReference type="ARBA" id="ARBA00023004"/>
    </source>
</evidence>
<dbReference type="Pfam" id="PF00067">
    <property type="entry name" value="p450"/>
    <property type="match status" value="1"/>
</dbReference>
<keyword evidence="14" id="KW-1185">Reference proteome</keyword>
<keyword evidence="5" id="KW-0349">Heme</keyword>
<evidence type="ECO:0000313" key="14">
    <source>
        <dbReference type="Proteomes" id="UP000559256"/>
    </source>
</evidence>
<dbReference type="InterPro" id="IPR050121">
    <property type="entry name" value="Cytochrome_P450_monoxygenase"/>
</dbReference>
<comment type="pathway">
    <text evidence="3">Secondary metabolite biosynthesis; terpenoid biosynthesis.</text>
</comment>
<keyword evidence="8" id="KW-1133">Transmembrane helix</keyword>
<dbReference type="GO" id="GO:0004497">
    <property type="term" value="F:monooxygenase activity"/>
    <property type="evidence" value="ECO:0007669"/>
    <property type="project" value="UniProtKB-KW"/>
</dbReference>
<dbReference type="Gene3D" id="1.10.630.10">
    <property type="entry name" value="Cytochrome P450"/>
    <property type="match status" value="1"/>
</dbReference>
<dbReference type="GO" id="GO:0016020">
    <property type="term" value="C:membrane"/>
    <property type="evidence" value="ECO:0007669"/>
    <property type="project" value="UniProtKB-SubCell"/>
</dbReference>